<dbReference type="InParanoid" id="A0A165IKZ7"/>
<evidence type="ECO:0000256" key="9">
    <source>
        <dbReference type="PIRSR" id="PIRSR602401-1"/>
    </source>
</evidence>
<keyword evidence="4 9" id="KW-0349">Heme</keyword>
<keyword evidence="12" id="KW-1185">Reference proteome</keyword>
<evidence type="ECO:0000256" key="6">
    <source>
        <dbReference type="ARBA" id="ARBA00023002"/>
    </source>
</evidence>
<dbReference type="Gene3D" id="1.10.630.10">
    <property type="entry name" value="Cytochrome P450"/>
    <property type="match status" value="1"/>
</dbReference>
<comment type="pathway">
    <text evidence="2">Secondary metabolite biosynthesis.</text>
</comment>
<keyword evidence="10" id="KW-0812">Transmembrane</keyword>
<dbReference type="InterPro" id="IPR036396">
    <property type="entry name" value="Cyt_P450_sf"/>
</dbReference>
<evidence type="ECO:0000256" key="4">
    <source>
        <dbReference type="ARBA" id="ARBA00022617"/>
    </source>
</evidence>
<organism evidence="11 12">
    <name type="scientific">Laetiporus sulphureus 93-53</name>
    <dbReference type="NCBI Taxonomy" id="1314785"/>
    <lineage>
        <taxon>Eukaryota</taxon>
        <taxon>Fungi</taxon>
        <taxon>Dikarya</taxon>
        <taxon>Basidiomycota</taxon>
        <taxon>Agaricomycotina</taxon>
        <taxon>Agaricomycetes</taxon>
        <taxon>Polyporales</taxon>
        <taxon>Laetiporus</taxon>
    </lineage>
</organism>
<dbReference type="Proteomes" id="UP000076871">
    <property type="component" value="Unassembled WGS sequence"/>
</dbReference>
<dbReference type="PRINTS" id="PR00385">
    <property type="entry name" value="P450"/>
</dbReference>
<evidence type="ECO:0000256" key="8">
    <source>
        <dbReference type="ARBA" id="ARBA00023033"/>
    </source>
</evidence>
<dbReference type="OrthoDB" id="1470350at2759"/>
<keyword evidence="6" id="KW-0560">Oxidoreductase</keyword>
<evidence type="ECO:0000256" key="7">
    <source>
        <dbReference type="ARBA" id="ARBA00023004"/>
    </source>
</evidence>
<dbReference type="InterPro" id="IPR002401">
    <property type="entry name" value="Cyt_P450_E_grp-I"/>
</dbReference>
<dbReference type="GeneID" id="63823097"/>
<feature type="binding site" description="axial binding residue" evidence="9">
    <location>
        <position position="463"/>
    </location>
    <ligand>
        <name>heme</name>
        <dbReference type="ChEBI" id="CHEBI:30413"/>
    </ligand>
    <ligandPart>
        <name>Fe</name>
        <dbReference type="ChEBI" id="CHEBI:18248"/>
    </ligandPart>
</feature>
<dbReference type="GO" id="GO:0005506">
    <property type="term" value="F:iron ion binding"/>
    <property type="evidence" value="ECO:0007669"/>
    <property type="project" value="InterPro"/>
</dbReference>
<accession>A0A165IKZ7</accession>
<evidence type="ECO:0000256" key="3">
    <source>
        <dbReference type="ARBA" id="ARBA00010617"/>
    </source>
</evidence>
<evidence type="ECO:0000256" key="2">
    <source>
        <dbReference type="ARBA" id="ARBA00005179"/>
    </source>
</evidence>
<keyword evidence="7 9" id="KW-0408">Iron</keyword>
<dbReference type="RefSeq" id="XP_040770736.1">
    <property type="nucleotide sequence ID" value="XM_040906068.1"/>
</dbReference>
<gene>
    <name evidence="11" type="ORF">LAESUDRAFT_690508</name>
</gene>
<dbReference type="SUPFAM" id="SSF48264">
    <property type="entry name" value="Cytochrome P450"/>
    <property type="match status" value="1"/>
</dbReference>
<feature type="transmembrane region" description="Helical" evidence="10">
    <location>
        <begin position="216"/>
        <end position="242"/>
    </location>
</feature>
<dbReference type="EMBL" id="KV427605">
    <property type="protein sequence ID" value="KZT13226.1"/>
    <property type="molecule type" value="Genomic_DNA"/>
</dbReference>
<comment type="cofactor">
    <cofactor evidence="1 9">
        <name>heme</name>
        <dbReference type="ChEBI" id="CHEBI:30413"/>
    </cofactor>
</comment>
<dbReference type="InterPro" id="IPR050121">
    <property type="entry name" value="Cytochrome_P450_monoxygenase"/>
</dbReference>
<name>A0A165IKZ7_9APHY</name>
<dbReference type="Pfam" id="PF00067">
    <property type="entry name" value="p450"/>
    <property type="match status" value="1"/>
</dbReference>
<reference evidence="11 12" key="1">
    <citation type="journal article" date="2016" name="Mol. Biol. Evol.">
        <title>Comparative Genomics of Early-Diverging Mushroom-Forming Fungi Provides Insights into the Origins of Lignocellulose Decay Capabilities.</title>
        <authorList>
            <person name="Nagy L.G."/>
            <person name="Riley R."/>
            <person name="Tritt A."/>
            <person name="Adam C."/>
            <person name="Daum C."/>
            <person name="Floudas D."/>
            <person name="Sun H."/>
            <person name="Yadav J.S."/>
            <person name="Pangilinan J."/>
            <person name="Larsson K.H."/>
            <person name="Matsuura K."/>
            <person name="Barry K."/>
            <person name="Labutti K."/>
            <person name="Kuo R."/>
            <person name="Ohm R.A."/>
            <person name="Bhattacharya S.S."/>
            <person name="Shirouzu T."/>
            <person name="Yoshinaga Y."/>
            <person name="Martin F.M."/>
            <person name="Grigoriev I.V."/>
            <person name="Hibbett D.S."/>
        </authorList>
    </citation>
    <scope>NUCLEOTIDE SEQUENCE [LARGE SCALE GENOMIC DNA]</scope>
    <source>
        <strain evidence="11 12">93-53</strain>
    </source>
</reference>
<evidence type="ECO:0000256" key="1">
    <source>
        <dbReference type="ARBA" id="ARBA00001971"/>
    </source>
</evidence>
<evidence type="ECO:0000313" key="12">
    <source>
        <dbReference type="Proteomes" id="UP000076871"/>
    </source>
</evidence>
<keyword evidence="10" id="KW-1133">Transmembrane helix</keyword>
<dbReference type="PANTHER" id="PTHR24305">
    <property type="entry name" value="CYTOCHROME P450"/>
    <property type="match status" value="1"/>
</dbReference>
<keyword evidence="8" id="KW-0503">Monooxygenase</keyword>
<evidence type="ECO:0000256" key="10">
    <source>
        <dbReference type="SAM" id="Phobius"/>
    </source>
</evidence>
<dbReference type="InterPro" id="IPR001128">
    <property type="entry name" value="Cyt_P450"/>
</dbReference>
<proteinExistence type="inferred from homology"/>
<dbReference type="PANTHER" id="PTHR24305:SF166">
    <property type="entry name" value="CYTOCHROME P450 12A4, MITOCHONDRIAL-RELATED"/>
    <property type="match status" value="1"/>
</dbReference>
<keyword evidence="10" id="KW-0472">Membrane</keyword>
<dbReference type="AlphaFoldDB" id="A0A165IKZ7"/>
<dbReference type="GO" id="GO:0020037">
    <property type="term" value="F:heme binding"/>
    <property type="evidence" value="ECO:0007669"/>
    <property type="project" value="InterPro"/>
</dbReference>
<feature type="transmembrane region" description="Helical" evidence="10">
    <location>
        <begin position="6"/>
        <end position="26"/>
    </location>
</feature>
<dbReference type="GO" id="GO:0004497">
    <property type="term" value="F:monooxygenase activity"/>
    <property type="evidence" value="ECO:0007669"/>
    <property type="project" value="UniProtKB-KW"/>
</dbReference>
<comment type="similarity">
    <text evidence="3">Belongs to the cytochrome P450 family.</text>
</comment>
<dbReference type="STRING" id="1314785.A0A165IKZ7"/>
<dbReference type="PRINTS" id="PR00463">
    <property type="entry name" value="EP450I"/>
</dbReference>
<sequence length="524" mass="58854">MKEITIINILLGLSVVWITYNSLLYLRRRYRSARATPLTGPPNINLFFGLSRYIGKSKDAAAIYEQWAEEYGPVYHVPAAMGFSRVVLCDPKAVSHFYARETYGFVQTALTKQTIENIVRGLLQRKALSPAFSNAAIRRLTSVFFDSGYKVKTAWDNIIESQSGDSAIIDVQNWMNHVSLDSVGIAGFSHDFGTLHGKRSTVAETFEAFGHVKPSLIIASTFILGLAFPVLAKVPTPFWMLIKRLNDSMGEIAQDMLENTRRESKGENKTEEKSIIGLLIKAENSDSDLSLSQEEVMAQMKVLIIAGYETTSICLSWCLVELCKRPDVQQKLREEVSNFAGGDPTWDQLTYNMPFLDAVVHETLRLHPPVRETTRVAAEDTIFPLSTLMTTPSGEIVDRVAITKGQLVTVPIQCMNTAKALWGPDAKEFRPERWLNEDGIPMRAQEIQGHRHLLTFVDGPRMCLGRGFALAEFKAVLSVLIRNYAFDFKDGPETKIDLVRGILPRPRIEGEEGTRLPLRVRRLE</sequence>
<dbReference type="GO" id="GO:0016705">
    <property type="term" value="F:oxidoreductase activity, acting on paired donors, with incorporation or reduction of molecular oxygen"/>
    <property type="evidence" value="ECO:0007669"/>
    <property type="project" value="InterPro"/>
</dbReference>
<evidence type="ECO:0000313" key="11">
    <source>
        <dbReference type="EMBL" id="KZT13226.1"/>
    </source>
</evidence>
<keyword evidence="5 9" id="KW-0479">Metal-binding</keyword>
<protein>
    <submittedName>
        <fullName evidence="11">Cytochrome P450</fullName>
    </submittedName>
</protein>
<evidence type="ECO:0000256" key="5">
    <source>
        <dbReference type="ARBA" id="ARBA00022723"/>
    </source>
</evidence>